<dbReference type="PANTHER" id="PTHR43334:SF1">
    <property type="entry name" value="3-HYDROXYPROPIONATE--COA LIGASE [ADP-FORMING]"/>
    <property type="match status" value="1"/>
</dbReference>
<reference evidence="5 6" key="1">
    <citation type="submission" date="2017-10" db="EMBL/GenBank/DDBJ databases">
        <title>Two draft genome sequences of Pusillimonas sp. strains isolated from a nitrate- and radionuclide-contaminated groundwater in Russia.</title>
        <authorList>
            <person name="Grouzdev D.S."/>
            <person name="Tourova T.P."/>
            <person name="Goeva M.A."/>
            <person name="Babich T.L."/>
            <person name="Sokolova D.S."/>
            <person name="Abdullin R."/>
            <person name="Poltaraus A.B."/>
            <person name="Toshchakov S.V."/>
            <person name="Nazina T.N."/>
        </authorList>
    </citation>
    <scope>NUCLEOTIDE SEQUENCE [LARGE SCALE GENOMIC DNA]</scope>
    <source>
        <strain evidence="5 6">JR1/69-3-13</strain>
    </source>
</reference>
<keyword evidence="2" id="KW-0547">Nucleotide-binding</keyword>
<feature type="domain" description="CoA-binding" evidence="4">
    <location>
        <begin position="14"/>
        <end position="109"/>
    </location>
</feature>
<dbReference type="PANTHER" id="PTHR43334">
    <property type="entry name" value="ACETATE--COA LIGASE [ADP-FORMING]"/>
    <property type="match status" value="1"/>
</dbReference>
<dbReference type="InterPro" id="IPR036291">
    <property type="entry name" value="NAD(P)-bd_dom_sf"/>
</dbReference>
<dbReference type="SMART" id="SM00881">
    <property type="entry name" value="CoA_binding"/>
    <property type="match status" value="1"/>
</dbReference>
<keyword evidence="6" id="KW-1185">Reference proteome</keyword>
<dbReference type="OrthoDB" id="8664175at2"/>
<dbReference type="Proteomes" id="UP000234190">
    <property type="component" value="Unassembled WGS sequence"/>
</dbReference>
<sequence>MTGKFIDQDLAQALLYPRSIALYGASDDTAKMGGRPVQFLQRSGYAGKVYPINAKRNEVQGLKAWPDLQSLPETPDQVFVLTPTESVIAAVRECAAIGVKVVTILASGFSESGPEGAQREELLRQISRDTGIRILGPSSLGVVNPRTGLVLTANAAFAEPDVPSGKVFVASHSGSMIGALVSRGKARGVGFAGLVSVGSEVDLSIGEICSATLDDPAIEGYLLFLESLRHGAHLQAFAREAARRGKPVIAYKLGRSEAAAEMAATHTGALAGEDDIADAFLKDLGISRVEMLDSLLEIYPLAKRIKLTDPAKGGTRRVGVVTTTGGGAAMVVDQLGIRNVVVQSASQETQARLMAAGMPGSVGRVLDLTLAGTKYEVMKKALDIMLDAPEFDMIVAVVGSSARFQPELAVKPIMDSAVHEKPLIAMLVPDAPQALAQLTQAGIPCFRTPEGCADSIASVLARRVPGTPATVNAGLNHDAAHTLSEAQAYALLDTLGVPHAPALTMPMSEKPTALPFDFPVVAKVCSSRIPHKTEVGGVVLGVRNAEELEAAFTTLRTNLAMHAPDIECDEVLVQAMRRGLAEVLVGYRVDPDAGPIIMLAAGGIWAELARDRSIRLAPVSVDTAHEMIAEVRALKSVTGLRGKEKGDLDALAHAVSAMSQLAIRPESRVIEAEVNPMMIMPHGQGVIAVDALILEA</sequence>
<dbReference type="InterPro" id="IPR016102">
    <property type="entry name" value="Succinyl-CoA_synth-like"/>
</dbReference>
<dbReference type="SUPFAM" id="SSF51735">
    <property type="entry name" value="NAD(P)-binding Rossmann-fold domains"/>
    <property type="match status" value="1"/>
</dbReference>
<evidence type="ECO:0000313" key="5">
    <source>
        <dbReference type="EMBL" id="PLC49833.1"/>
    </source>
</evidence>
<protein>
    <submittedName>
        <fullName evidence="5">6-carboxyhexanoate--CoA ligase</fullName>
    </submittedName>
</protein>
<dbReference type="EMBL" id="PDNW01000008">
    <property type="protein sequence ID" value="PLC49833.1"/>
    <property type="molecule type" value="Genomic_DNA"/>
</dbReference>
<proteinExistence type="predicted"/>
<dbReference type="GO" id="GO:0016874">
    <property type="term" value="F:ligase activity"/>
    <property type="evidence" value="ECO:0007669"/>
    <property type="project" value="UniProtKB-KW"/>
</dbReference>
<evidence type="ECO:0000256" key="3">
    <source>
        <dbReference type="ARBA" id="ARBA00022840"/>
    </source>
</evidence>
<dbReference type="AlphaFoldDB" id="A0A2N4U4A4"/>
<dbReference type="Gene3D" id="3.30.470.20">
    <property type="entry name" value="ATP-grasp fold, B domain"/>
    <property type="match status" value="1"/>
</dbReference>
<dbReference type="Gene3D" id="3.40.50.720">
    <property type="entry name" value="NAD(P)-binding Rossmann-like Domain"/>
    <property type="match status" value="1"/>
</dbReference>
<dbReference type="Pfam" id="PF13549">
    <property type="entry name" value="ATP-grasp_5"/>
    <property type="match status" value="1"/>
</dbReference>
<keyword evidence="3" id="KW-0067">ATP-binding</keyword>
<dbReference type="InterPro" id="IPR003781">
    <property type="entry name" value="CoA-bd"/>
</dbReference>
<dbReference type="InterPro" id="IPR032875">
    <property type="entry name" value="Succ_CoA_lig_flav_dom"/>
</dbReference>
<comment type="caution">
    <text evidence="5">The sequence shown here is derived from an EMBL/GenBank/DDBJ whole genome shotgun (WGS) entry which is preliminary data.</text>
</comment>
<dbReference type="InterPro" id="IPR013815">
    <property type="entry name" value="ATP_grasp_subdomain_1"/>
</dbReference>
<dbReference type="GO" id="GO:0005524">
    <property type="term" value="F:ATP binding"/>
    <property type="evidence" value="ECO:0007669"/>
    <property type="project" value="UniProtKB-KW"/>
</dbReference>
<dbReference type="SUPFAM" id="SSF56059">
    <property type="entry name" value="Glutathione synthetase ATP-binding domain-like"/>
    <property type="match status" value="1"/>
</dbReference>
<dbReference type="SUPFAM" id="SSF52210">
    <property type="entry name" value="Succinyl-CoA synthetase domains"/>
    <property type="match status" value="2"/>
</dbReference>
<dbReference type="InterPro" id="IPR051538">
    <property type="entry name" value="Acyl-CoA_Synth/Transferase"/>
</dbReference>
<dbReference type="Gene3D" id="3.40.50.261">
    <property type="entry name" value="Succinyl-CoA synthetase domains"/>
    <property type="match status" value="2"/>
</dbReference>
<dbReference type="RefSeq" id="WP_102074026.1">
    <property type="nucleotide sequence ID" value="NZ_PDNW01000008.1"/>
</dbReference>
<evidence type="ECO:0000259" key="4">
    <source>
        <dbReference type="SMART" id="SM00881"/>
    </source>
</evidence>
<organism evidence="5 6">
    <name type="scientific">Pollutimonas subterranea</name>
    <dbReference type="NCBI Taxonomy" id="2045210"/>
    <lineage>
        <taxon>Bacteria</taxon>
        <taxon>Pseudomonadati</taxon>
        <taxon>Pseudomonadota</taxon>
        <taxon>Betaproteobacteria</taxon>
        <taxon>Burkholderiales</taxon>
        <taxon>Alcaligenaceae</taxon>
        <taxon>Pollutimonas</taxon>
    </lineage>
</organism>
<accession>A0A2N4U4A4</accession>
<dbReference type="Gene3D" id="3.30.1490.20">
    <property type="entry name" value="ATP-grasp fold, A domain"/>
    <property type="match status" value="1"/>
</dbReference>
<dbReference type="Pfam" id="PF13380">
    <property type="entry name" value="CoA_binding_2"/>
    <property type="match status" value="1"/>
</dbReference>
<keyword evidence="1 5" id="KW-0436">Ligase</keyword>
<evidence type="ECO:0000256" key="1">
    <source>
        <dbReference type="ARBA" id="ARBA00022598"/>
    </source>
</evidence>
<gene>
    <name evidence="5" type="ORF">CR159_11130</name>
</gene>
<evidence type="ECO:0000256" key="2">
    <source>
        <dbReference type="ARBA" id="ARBA00022741"/>
    </source>
</evidence>
<name>A0A2N4U4A4_9BURK</name>
<evidence type="ECO:0000313" key="6">
    <source>
        <dbReference type="Proteomes" id="UP000234190"/>
    </source>
</evidence>
<dbReference type="Pfam" id="PF13607">
    <property type="entry name" value="Succ_CoA_lig"/>
    <property type="match status" value="1"/>
</dbReference>